<protein>
    <submittedName>
        <fullName evidence="1">Uncharacterized protein</fullName>
    </submittedName>
</protein>
<dbReference type="AlphaFoldDB" id="A0A0F9PGS9"/>
<proteinExistence type="predicted"/>
<sequence>MGMFDTIKFSRAIPCKECGFEHITTQTKQFENLMVVFEVGDYLPGRMITGIVEESLYCEHLALEGKIKPSFDQIVYLVIYRNILIGVAETYEIAEKQINTFGFGELFLLYQDLHKKRDNFQGKYNRLASWCRRYAEYLNMGAEEREEIENEKGLKSIRYGSLFPFVKKSEPLNEYIKQLDDQKDISKYDLFY</sequence>
<gene>
    <name evidence="1" type="ORF">LCGC14_1139740</name>
</gene>
<organism evidence="1">
    <name type="scientific">marine sediment metagenome</name>
    <dbReference type="NCBI Taxonomy" id="412755"/>
    <lineage>
        <taxon>unclassified sequences</taxon>
        <taxon>metagenomes</taxon>
        <taxon>ecological metagenomes</taxon>
    </lineage>
</organism>
<reference evidence="1" key="1">
    <citation type="journal article" date="2015" name="Nature">
        <title>Complex archaea that bridge the gap between prokaryotes and eukaryotes.</title>
        <authorList>
            <person name="Spang A."/>
            <person name="Saw J.H."/>
            <person name="Jorgensen S.L."/>
            <person name="Zaremba-Niedzwiedzka K."/>
            <person name="Martijn J."/>
            <person name="Lind A.E."/>
            <person name="van Eijk R."/>
            <person name="Schleper C."/>
            <person name="Guy L."/>
            <person name="Ettema T.J."/>
        </authorList>
    </citation>
    <scope>NUCLEOTIDE SEQUENCE</scope>
</reference>
<accession>A0A0F9PGS9</accession>
<comment type="caution">
    <text evidence="1">The sequence shown here is derived from an EMBL/GenBank/DDBJ whole genome shotgun (WGS) entry which is preliminary data.</text>
</comment>
<dbReference type="EMBL" id="LAZR01005398">
    <property type="protein sequence ID" value="KKN00246.1"/>
    <property type="molecule type" value="Genomic_DNA"/>
</dbReference>
<name>A0A0F9PGS9_9ZZZZ</name>
<evidence type="ECO:0000313" key="1">
    <source>
        <dbReference type="EMBL" id="KKN00246.1"/>
    </source>
</evidence>